<dbReference type="PANTHER" id="PTHR47785">
    <property type="entry name" value="ZN(II)2CYS6 TRANSCRIPTION FACTOR (EUROFUNG)-RELATED-RELATED"/>
    <property type="match status" value="1"/>
</dbReference>
<dbReference type="PROSITE" id="PS00463">
    <property type="entry name" value="ZN2_CY6_FUNGAL_1"/>
    <property type="match status" value="1"/>
</dbReference>
<feature type="region of interest" description="Disordered" evidence="2">
    <location>
        <begin position="73"/>
        <end position="116"/>
    </location>
</feature>
<dbReference type="PROSITE" id="PS50048">
    <property type="entry name" value="ZN2_CY6_FUNGAL_2"/>
    <property type="match status" value="1"/>
</dbReference>
<dbReference type="Proteomes" id="UP000215453">
    <property type="component" value="Chromosome 12"/>
</dbReference>
<accession>A0A1Y6LYW4</accession>
<dbReference type="Pfam" id="PF00172">
    <property type="entry name" value="Zn_clus"/>
    <property type="match status" value="1"/>
</dbReference>
<dbReference type="Gene3D" id="4.10.240.10">
    <property type="entry name" value="Zn(2)-C6 fungal-type DNA-binding domain"/>
    <property type="match status" value="1"/>
</dbReference>
<sequence>MAHNGYPPQGLPMSHRGTYYPTTPPRHPMYTYNHFAGQDLTPSYEYEAITFGQPAVQLSTRALSESFVFQANGSPQSASFEDPPPRLETPRSQHAGSHKTPAVPISPSLATPRVKAKRTPTACEECRKKKQKCDGEQPCQACKEQNIDCQYREVPPTKKDHSLEKLAELMENFSYQLVSLSRRIDTMGMQLKQNEDRMAMLPTSCWHCGSGLQCPN</sequence>
<dbReference type="InterPro" id="IPR001138">
    <property type="entry name" value="Zn2Cys6_DnaBD"/>
</dbReference>
<name>A0A1Y6LYW4_ZYMTR</name>
<evidence type="ECO:0000259" key="3">
    <source>
        <dbReference type="PROSITE" id="PS50048"/>
    </source>
</evidence>
<dbReference type="SMART" id="SM00066">
    <property type="entry name" value="GAL4"/>
    <property type="match status" value="1"/>
</dbReference>
<feature type="domain" description="Zn(2)-C6 fungal-type" evidence="3">
    <location>
        <begin position="122"/>
        <end position="151"/>
    </location>
</feature>
<dbReference type="SUPFAM" id="SSF57701">
    <property type="entry name" value="Zn2/Cys6 DNA-binding domain"/>
    <property type="match status" value="1"/>
</dbReference>
<evidence type="ECO:0000313" key="4">
    <source>
        <dbReference type="EMBL" id="SMY29585.1"/>
    </source>
</evidence>
<organism evidence="4 5">
    <name type="scientific">Zymoseptoria tritici ST99CH_1A5</name>
    <dbReference type="NCBI Taxonomy" id="1276529"/>
    <lineage>
        <taxon>Eukaryota</taxon>
        <taxon>Fungi</taxon>
        <taxon>Dikarya</taxon>
        <taxon>Ascomycota</taxon>
        <taxon>Pezizomycotina</taxon>
        <taxon>Dothideomycetes</taxon>
        <taxon>Dothideomycetidae</taxon>
        <taxon>Mycosphaerellales</taxon>
        <taxon>Mycosphaerellaceae</taxon>
        <taxon>Zymoseptoria</taxon>
    </lineage>
</organism>
<dbReference type="InterPro" id="IPR053181">
    <property type="entry name" value="EcdB-like_regulator"/>
</dbReference>
<dbReference type="GO" id="GO:0000981">
    <property type="term" value="F:DNA-binding transcription factor activity, RNA polymerase II-specific"/>
    <property type="evidence" value="ECO:0007669"/>
    <property type="project" value="InterPro"/>
</dbReference>
<proteinExistence type="predicted"/>
<dbReference type="GO" id="GO:0008270">
    <property type="term" value="F:zinc ion binding"/>
    <property type="evidence" value="ECO:0007669"/>
    <property type="project" value="InterPro"/>
</dbReference>
<dbReference type="InterPro" id="IPR036864">
    <property type="entry name" value="Zn2-C6_fun-type_DNA-bd_sf"/>
</dbReference>
<keyword evidence="1" id="KW-0539">Nucleus</keyword>
<reference evidence="4 5" key="1">
    <citation type="submission" date="2016-10" db="EMBL/GenBank/DDBJ databases">
        <authorList>
            <person name="Varghese N."/>
        </authorList>
    </citation>
    <scope>NUCLEOTIDE SEQUENCE [LARGE SCALE GENOMIC DNA]</scope>
</reference>
<evidence type="ECO:0000313" key="5">
    <source>
        <dbReference type="Proteomes" id="UP000215453"/>
    </source>
</evidence>
<evidence type="ECO:0000256" key="2">
    <source>
        <dbReference type="SAM" id="MobiDB-lite"/>
    </source>
</evidence>
<dbReference type="AlphaFoldDB" id="A0A1Y6LYW4"/>
<dbReference type="EMBL" id="LT882687">
    <property type="protein sequence ID" value="SMY29585.1"/>
    <property type="molecule type" value="Genomic_DNA"/>
</dbReference>
<protein>
    <recommendedName>
        <fullName evidence="3">Zn(2)-C6 fungal-type domain-containing protein</fullName>
    </recommendedName>
</protein>
<gene>
    <name evidence="4" type="ORF">ZT1A5_G11034</name>
</gene>
<evidence type="ECO:0000256" key="1">
    <source>
        <dbReference type="ARBA" id="ARBA00023242"/>
    </source>
</evidence>
<dbReference type="CDD" id="cd00067">
    <property type="entry name" value="GAL4"/>
    <property type="match status" value="1"/>
</dbReference>